<dbReference type="Gene3D" id="3.40.1190.20">
    <property type="match status" value="1"/>
</dbReference>
<dbReference type="GO" id="GO:0003872">
    <property type="term" value="F:6-phosphofructokinase activity"/>
    <property type="evidence" value="ECO:0007669"/>
    <property type="project" value="TreeGrafter"/>
</dbReference>
<dbReference type="InterPro" id="IPR017583">
    <property type="entry name" value="Tagatose/fructose_Pkinase"/>
</dbReference>
<dbReference type="RefSeq" id="WP_119109516.1">
    <property type="nucleotide sequence ID" value="NZ_QXJC01000003.1"/>
</dbReference>
<evidence type="ECO:0000256" key="5">
    <source>
        <dbReference type="ARBA" id="ARBA00022840"/>
    </source>
</evidence>
<dbReference type="PROSITE" id="PS00583">
    <property type="entry name" value="PFKB_KINASES_1"/>
    <property type="match status" value="1"/>
</dbReference>
<dbReference type="InterPro" id="IPR011611">
    <property type="entry name" value="PfkB_dom"/>
</dbReference>
<dbReference type="PIRSF" id="PIRSF000535">
    <property type="entry name" value="1PFK/6PFK/LacC"/>
    <property type="match status" value="1"/>
</dbReference>
<dbReference type="CDD" id="cd01164">
    <property type="entry name" value="FruK_PfkB_like"/>
    <property type="match status" value="1"/>
</dbReference>
<dbReference type="PANTHER" id="PTHR46566:SF2">
    <property type="entry name" value="ATP-DEPENDENT 6-PHOSPHOFRUCTOKINASE ISOZYME 2"/>
    <property type="match status" value="1"/>
</dbReference>
<dbReference type="GO" id="GO:0005829">
    <property type="term" value="C:cytosol"/>
    <property type="evidence" value="ECO:0007669"/>
    <property type="project" value="TreeGrafter"/>
</dbReference>
<keyword evidence="3" id="KW-0547">Nucleotide-binding</keyword>
<evidence type="ECO:0000256" key="4">
    <source>
        <dbReference type="ARBA" id="ARBA00022777"/>
    </source>
</evidence>
<evidence type="ECO:0000256" key="1">
    <source>
        <dbReference type="ARBA" id="ARBA00010688"/>
    </source>
</evidence>
<keyword evidence="9" id="KW-1185">Reference proteome</keyword>
<evidence type="ECO:0000256" key="3">
    <source>
        <dbReference type="ARBA" id="ARBA00022741"/>
    </source>
</evidence>
<evidence type="ECO:0000256" key="2">
    <source>
        <dbReference type="ARBA" id="ARBA00022679"/>
    </source>
</evidence>
<proteinExistence type="inferred from homology"/>
<accession>A0A398C707</accession>
<comment type="caution">
    <text evidence="8">The sequence shown here is derived from an EMBL/GenBank/DDBJ whole genome shotgun (WGS) entry which is preliminary data.</text>
</comment>
<dbReference type="InterPro" id="IPR029056">
    <property type="entry name" value="Ribokinase-like"/>
</dbReference>
<evidence type="ECO:0000256" key="6">
    <source>
        <dbReference type="PIRNR" id="PIRNR000535"/>
    </source>
</evidence>
<dbReference type="AlphaFoldDB" id="A0A398C707"/>
<dbReference type="SUPFAM" id="SSF53613">
    <property type="entry name" value="Ribokinase-like"/>
    <property type="match status" value="1"/>
</dbReference>
<evidence type="ECO:0000259" key="7">
    <source>
        <dbReference type="Pfam" id="PF00294"/>
    </source>
</evidence>
<dbReference type="OrthoDB" id="9801219at2"/>
<comment type="similarity">
    <text evidence="1 6">Belongs to the carbohydrate kinase PfkB family.</text>
</comment>
<dbReference type="PANTHER" id="PTHR46566">
    <property type="entry name" value="1-PHOSPHOFRUCTOKINASE-RELATED"/>
    <property type="match status" value="1"/>
</dbReference>
<dbReference type="Proteomes" id="UP000266302">
    <property type="component" value="Unassembled WGS sequence"/>
</dbReference>
<protein>
    <recommendedName>
        <fullName evidence="6">Phosphofructokinase</fullName>
    </recommendedName>
</protein>
<evidence type="ECO:0000313" key="8">
    <source>
        <dbReference type="EMBL" id="RID98855.1"/>
    </source>
</evidence>
<dbReference type="EMBL" id="QXJC01000003">
    <property type="protein sequence ID" value="RID98855.1"/>
    <property type="molecule type" value="Genomic_DNA"/>
</dbReference>
<dbReference type="FunFam" id="3.40.1190.20:FF:000001">
    <property type="entry name" value="Phosphofructokinase"/>
    <property type="match status" value="1"/>
</dbReference>
<sequence length="316" mass="31948">MSAIRTLTPNPALDLSARTAKVEPTHKLRCSDLQRHAGGGGINVARMLHRLGVDVRAHYLAGGVAGAQLTALLAQEGVPAQCQPIAGETRENLSVLDKASGQEFRFVMPGPQLAQQEWQTCLSAMASLHPAPQWLVASGSLPPGAPDDFYARLARQAQNAGVALALDTSGAALAHAMDAGVALVKPSLGELRSLTGLPLAEQHEAIAAATALVQRGAAHMVALSLGAEGAVLATAHGVWQAPAVPVTAAQGTTGAGDCFLGGLLAALVRGKTPPEALRWATAAGAASLLASGTALASAADVGKLLVQVMVSPVAAI</sequence>
<gene>
    <name evidence="8" type="ORF">D3F03_10970</name>
</gene>
<dbReference type="InterPro" id="IPR002173">
    <property type="entry name" value="Carboh/pur_kinase_PfkB_CS"/>
</dbReference>
<dbReference type="GO" id="GO:0005524">
    <property type="term" value="F:ATP binding"/>
    <property type="evidence" value="ECO:0007669"/>
    <property type="project" value="UniProtKB-KW"/>
</dbReference>
<name>A0A398C707_9BURK</name>
<feature type="domain" description="Carbohydrate kinase PfkB" evidence="7">
    <location>
        <begin position="14"/>
        <end position="295"/>
    </location>
</feature>
<evidence type="ECO:0000313" key="9">
    <source>
        <dbReference type="Proteomes" id="UP000266302"/>
    </source>
</evidence>
<keyword evidence="2 6" id="KW-0808">Transferase</keyword>
<organism evidence="8 9">
    <name type="scientific">Simplicispira hankyongi</name>
    <dbReference type="NCBI Taxonomy" id="2315688"/>
    <lineage>
        <taxon>Bacteria</taxon>
        <taxon>Pseudomonadati</taxon>
        <taxon>Pseudomonadota</taxon>
        <taxon>Betaproteobacteria</taxon>
        <taxon>Burkholderiales</taxon>
        <taxon>Comamonadaceae</taxon>
        <taxon>Simplicispira</taxon>
    </lineage>
</organism>
<dbReference type="Pfam" id="PF00294">
    <property type="entry name" value="PfkB"/>
    <property type="match status" value="1"/>
</dbReference>
<reference evidence="8 9" key="1">
    <citation type="submission" date="2018-09" db="EMBL/GenBank/DDBJ databases">
        <title>Draft genome of Simplicispira sp. NY-02.</title>
        <authorList>
            <person name="Im W.T."/>
        </authorList>
    </citation>
    <scope>NUCLEOTIDE SEQUENCE [LARGE SCALE GENOMIC DNA]</scope>
    <source>
        <strain evidence="8 9">NY-02</strain>
    </source>
</reference>
<dbReference type="NCBIfam" id="TIGR03168">
    <property type="entry name" value="1-PFK"/>
    <property type="match status" value="1"/>
</dbReference>
<keyword evidence="4 8" id="KW-0418">Kinase</keyword>
<keyword evidence="5" id="KW-0067">ATP-binding</keyword>